<evidence type="ECO:0000256" key="2">
    <source>
        <dbReference type="ARBA" id="ARBA00022679"/>
    </source>
</evidence>
<evidence type="ECO:0000313" key="8">
    <source>
        <dbReference type="EMBL" id="CAC5405047.1"/>
    </source>
</evidence>
<evidence type="ECO:0000256" key="5">
    <source>
        <dbReference type="ARBA" id="ARBA00022840"/>
    </source>
</evidence>
<evidence type="ECO:0000259" key="7">
    <source>
        <dbReference type="PROSITE" id="PS50011"/>
    </source>
</evidence>
<feature type="region of interest" description="Disordered" evidence="6">
    <location>
        <begin position="817"/>
        <end position="840"/>
    </location>
</feature>
<keyword evidence="4" id="KW-0418">Kinase</keyword>
<dbReference type="PANTHER" id="PTHR24058">
    <property type="entry name" value="DUAL SPECIFICITY PROTEIN KINASE"/>
    <property type="match status" value="1"/>
</dbReference>
<dbReference type="PROSITE" id="PS00108">
    <property type="entry name" value="PROTEIN_KINASE_ST"/>
    <property type="match status" value="1"/>
</dbReference>
<feature type="region of interest" description="Disordered" evidence="6">
    <location>
        <begin position="463"/>
        <end position="487"/>
    </location>
</feature>
<protein>
    <submittedName>
        <fullName evidence="8">DYRK2_3_4</fullName>
        <ecNumber evidence="8">2.7.12.1</ecNumber>
    </submittedName>
</protein>
<evidence type="ECO:0000256" key="6">
    <source>
        <dbReference type="SAM" id="MobiDB-lite"/>
    </source>
</evidence>
<feature type="region of interest" description="Disordered" evidence="6">
    <location>
        <begin position="1157"/>
        <end position="1180"/>
    </location>
</feature>
<feature type="region of interest" description="Disordered" evidence="6">
    <location>
        <begin position="927"/>
        <end position="990"/>
    </location>
</feature>
<evidence type="ECO:0000256" key="4">
    <source>
        <dbReference type="ARBA" id="ARBA00022777"/>
    </source>
</evidence>
<feature type="region of interest" description="Disordered" evidence="6">
    <location>
        <begin position="1353"/>
        <end position="1386"/>
    </location>
</feature>
<dbReference type="InterPro" id="IPR050494">
    <property type="entry name" value="Ser_Thr_dual-spec_kinase"/>
</dbReference>
<dbReference type="Pfam" id="PF00069">
    <property type="entry name" value="Pkinase"/>
    <property type="match status" value="1"/>
</dbReference>
<keyword evidence="1" id="KW-0723">Serine/threonine-protein kinase</keyword>
<feature type="domain" description="Protein kinase" evidence="7">
    <location>
        <begin position="39"/>
        <end position="370"/>
    </location>
</feature>
<dbReference type="EC" id="2.7.12.1" evidence="8"/>
<dbReference type="Gene3D" id="1.10.510.10">
    <property type="entry name" value="Transferase(Phosphotransferase) domain 1"/>
    <property type="match status" value="1"/>
</dbReference>
<feature type="compositionally biased region" description="Polar residues" evidence="6">
    <location>
        <begin position="941"/>
        <end position="988"/>
    </location>
</feature>
<dbReference type="PROSITE" id="PS50011">
    <property type="entry name" value="PROTEIN_KINASE_DOM"/>
    <property type="match status" value="1"/>
</dbReference>
<reference evidence="8 9" key="1">
    <citation type="submission" date="2020-06" db="EMBL/GenBank/DDBJ databases">
        <authorList>
            <person name="Li R."/>
            <person name="Bekaert M."/>
        </authorList>
    </citation>
    <scope>NUCLEOTIDE SEQUENCE [LARGE SCALE GENOMIC DNA]</scope>
    <source>
        <strain evidence="9">wild</strain>
    </source>
</reference>
<keyword evidence="3" id="KW-0547">Nucleotide-binding</keyword>
<dbReference type="SMART" id="SM00220">
    <property type="entry name" value="S_TKc"/>
    <property type="match status" value="1"/>
</dbReference>
<dbReference type="InterPro" id="IPR008271">
    <property type="entry name" value="Ser/Thr_kinase_AS"/>
</dbReference>
<dbReference type="SUPFAM" id="SSF56112">
    <property type="entry name" value="Protein kinase-like (PK-like)"/>
    <property type="match status" value="1"/>
</dbReference>
<keyword evidence="2 8" id="KW-0808">Transferase</keyword>
<dbReference type="OrthoDB" id="9332038at2759"/>
<dbReference type="InterPro" id="IPR011009">
    <property type="entry name" value="Kinase-like_dom_sf"/>
</dbReference>
<dbReference type="GO" id="GO:0004712">
    <property type="term" value="F:protein serine/threonine/tyrosine kinase activity"/>
    <property type="evidence" value="ECO:0007669"/>
    <property type="project" value="UniProtKB-EC"/>
</dbReference>
<feature type="compositionally biased region" description="Polar residues" evidence="6">
    <location>
        <begin position="1170"/>
        <end position="1180"/>
    </location>
</feature>
<feature type="region of interest" description="Disordered" evidence="6">
    <location>
        <begin position="571"/>
        <end position="611"/>
    </location>
</feature>
<accession>A0A6J8DBK0</accession>
<dbReference type="PANTHER" id="PTHR24058:SF130">
    <property type="entry name" value="SERINE_THREONINE PROTEIN KINASES-RELATED"/>
    <property type="match status" value="1"/>
</dbReference>
<dbReference type="InterPro" id="IPR000719">
    <property type="entry name" value="Prot_kinase_dom"/>
</dbReference>
<dbReference type="GO" id="GO:0005524">
    <property type="term" value="F:ATP binding"/>
    <property type="evidence" value="ECO:0007669"/>
    <property type="project" value="UniProtKB-KW"/>
</dbReference>
<feature type="compositionally biased region" description="Basic and acidic residues" evidence="6">
    <location>
        <begin position="592"/>
        <end position="602"/>
    </location>
</feature>
<proteinExistence type="predicted"/>
<evidence type="ECO:0000313" key="9">
    <source>
        <dbReference type="Proteomes" id="UP000507470"/>
    </source>
</evidence>
<dbReference type="GO" id="GO:0004674">
    <property type="term" value="F:protein serine/threonine kinase activity"/>
    <property type="evidence" value="ECO:0007669"/>
    <property type="project" value="UniProtKB-KW"/>
</dbReference>
<sequence length="1445" mass="165561">MTELKYLKTTTMKELGSTLHFLYNRIRSTGQLWSVKPPRIHLSSYLTGGLKKLYHHLKNDCLSLPVYRKGQFTNDEGHFFISGSCVMASRYRIIDLISEKGQSGVLLRAEDMFKEDTIVETLCLQQLRTVDPDNISHTLRLLNIFTFDDHYCMVFEALYPEPINRIFHQISRDKLIPSIRKVTIRLLTILGFLQQQNVIHADLKPDNILLKKKDDLGSLKVIDFGNAIHHIHKEVSLYYEDFEVQTPLYRAPEVIFGIPFGSEIDIWSVGCILAELYAGKPLFLGGDEKSIVKKMTEILGLLPTNVFQKGKFYSELKGFTGPNTQENVGQDLMDHLKCRDYKFCSFLAGCLQYNPDKRFKPREAALHPFLASELPIGFLMGSNTDKLYPSVYVPHYSHSPHVASDIQRSQPSSLDLLKLGTSIVDTDKSDTSSHSSGCRVAIVDPLRCHEECQEFKEIQEENLIQDRRRNHNRPRRSSDMENVNNNISSRNNYLKKLNLNDQNRNCDNHHSEIIHLSTVFNKQSPLLRTSEGRDEHRHPVAFDKNLQKVKSPNKNVQLERQNTPKQYLGIPNRIRSDEKPNQEKKSFHKKATKLETYSDERVSNSPQLEESMEHVNFENNLTRTHPEIKRKCRKGHVSSSEQISMMYWARSPDVSRAGRHPIINNKSFDNEELLYKTKLEQKKLITNNQDQEALNQGHVDVTSKEFSTEVNLKRQECDVHTKLMEDLERYKRSSTMPSRKRGTSDSDRLKQKRRRYLKQNFKRSEIVEHEAMLDVNDSACNESGPDPESLQPELAKAVSSDRNYGAMSEERKFSNSKNLINRPGSKMHELSNGRNKGRQRSLDIAEQSGYQTKELDKTYTVRRNSFSSEVVSDKCMTEISRQIDMKRDNDRKSLGNAFREKNEDSNCLNGMVNNNYDDGNVIKQKQKIKLSTSDKTDRLTSAETGRSTSNKTGRLTSDQEGRISSSSARKPKIANNTIEGDTSPSDESITMERERNCIETGEADANRYLNIEGKRSLVNSANEKVRKRLMFPEALKPRKTASSLHKDRGNIKKNKKFVRASKKLVDEDFFRDKKPVEKSCNVDKIQVGDSFIAEDDKNSIDPYEYEMTPDAKRGFINMQRKEERKRVKLANDKEELAASMTKNLDPAKLLVRNQKPISCPSDTTEKRNSKSNGMKANFGTNHIVGRKSGILNSDIICDETMSAENKLFENKTIKSNCLEDENYRVKLNRVTPQKRSSEAITSIDRNRRKNVLSPFYQTNLQQKVDEHSPLQHFNVQSSNRPSTSIQQLSNKSPLHLLQFRREHEKNSSLSEESSIADQKVVFSSRHKSSGKPIMLPKKFTSLNTELMEKFNDKNLSRQYSPSKEKHDGPSKSTDQRSSSRKKFKLISPARPHRLRNAFSPVSRSGVLSPSSDCVSLIMVEDELKAAYGANDGHSDSDEEVMLLSI</sequence>
<feature type="compositionally biased region" description="Basic and acidic residues" evidence="6">
    <location>
        <begin position="574"/>
        <end position="585"/>
    </location>
</feature>
<organism evidence="8 9">
    <name type="scientific">Mytilus coruscus</name>
    <name type="common">Sea mussel</name>
    <dbReference type="NCBI Taxonomy" id="42192"/>
    <lineage>
        <taxon>Eukaryota</taxon>
        <taxon>Metazoa</taxon>
        <taxon>Spiralia</taxon>
        <taxon>Lophotrochozoa</taxon>
        <taxon>Mollusca</taxon>
        <taxon>Bivalvia</taxon>
        <taxon>Autobranchia</taxon>
        <taxon>Pteriomorphia</taxon>
        <taxon>Mytilida</taxon>
        <taxon>Mytiloidea</taxon>
        <taxon>Mytilidae</taxon>
        <taxon>Mytilinae</taxon>
        <taxon>Mytilus</taxon>
    </lineage>
</organism>
<name>A0A6J8DBK0_MYTCO</name>
<evidence type="ECO:0000256" key="3">
    <source>
        <dbReference type="ARBA" id="ARBA00022741"/>
    </source>
</evidence>
<dbReference type="Proteomes" id="UP000507470">
    <property type="component" value="Unassembled WGS sequence"/>
</dbReference>
<keyword evidence="9" id="KW-1185">Reference proteome</keyword>
<keyword evidence="5" id="KW-0067">ATP-binding</keyword>
<gene>
    <name evidence="8" type="ORF">MCOR_38773</name>
</gene>
<evidence type="ECO:0000256" key="1">
    <source>
        <dbReference type="ARBA" id="ARBA00022527"/>
    </source>
</evidence>
<dbReference type="Gene3D" id="3.30.200.20">
    <property type="entry name" value="Phosphorylase Kinase, domain 1"/>
    <property type="match status" value="1"/>
</dbReference>
<feature type="region of interest" description="Disordered" evidence="6">
    <location>
        <begin position="728"/>
        <end position="753"/>
    </location>
</feature>
<dbReference type="EMBL" id="CACVKT020007051">
    <property type="protein sequence ID" value="CAC5405047.1"/>
    <property type="molecule type" value="Genomic_DNA"/>
</dbReference>